<dbReference type="InterPro" id="IPR036116">
    <property type="entry name" value="FN3_sf"/>
</dbReference>
<reference evidence="4" key="2">
    <citation type="submission" date="2023-11" db="UniProtKB">
        <authorList>
            <consortium name="WormBaseParasite"/>
        </authorList>
    </citation>
    <scope>IDENTIFICATION</scope>
</reference>
<evidence type="ECO:0000313" key="4">
    <source>
        <dbReference type="WBParaSite" id="TREG1_21000.5"/>
    </source>
</evidence>
<protein>
    <recommendedName>
        <fullName evidence="2">Fibronectin type-III domain-containing protein</fullName>
    </recommendedName>
</protein>
<keyword evidence="3" id="KW-1185">Reference proteome</keyword>
<dbReference type="InterPro" id="IPR003961">
    <property type="entry name" value="FN3_dom"/>
</dbReference>
<feature type="domain" description="Fibronectin type-III" evidence="2">
    <location>
        <begin position="288"/>
        <end position="395"/>
    </location>
</feature>
<feature type="transmembrane region" description="Helical" evidence="1">
    <location>
        <begin position="7"/>
        <end position="26"/>
    </location>
</feature>
<dbReference type="GO" id="GO:0030182">
    <property type="term" value="P:neuron differentiation"/>
    <property type="evidence" value="ECO:0007669"/>
    <property type="project" value="TreeGrafter"/>
</dbReference>
<dbReference type="AlphaFoldDB" id="A0AA85JF33"/>
<organism evidence="3 4">
    <name type="scientific">Trichobilharzia regenti</name>
    <name type="common">Nasal bird schistosome</name>
    <dbReference type="NCBI Taxonomy" id="157069"/>
    <lineage>
        <taxon>Eukaryota</taxon>
        <taxon>Metazoa</taxon>
        <taxon>Spiralia</taxon>
        <taxon>Lophotrochozoa</taxon>
        <taxon>Platyhelminthes</taxon>
        <taxon>Trematoda</taxon>
        <taxon>Digenea</taxon>
        <taxon>Strigeidida</taxon>
        <taxon>Schistosomatoidea</taxon>
        <taxon>Schistosomatidae</taxon>
        <taxon>Trichobilharzia</taxon>
    </lineage>
</organism>
<dbReference type="WBParaSite" id="TREG1_21000.5">
    <property type="protein sequence ID" value="TREG1_21000.5"/>
    <property type="gene ID" value="TREG1_21000"/>
</dbReference>
<name>A0AA85JF33_TRIRE</name>
<reference evidence="3" key="1">
    <citation type="submission" date="2022-06" db="EMBL/GenBank/DDBJ databases">
        <authorList>
            <person name="Berger JAMES D."/>
            <person name="Berger JAMES D."/>
        </authorList>
    </citation>
    <scope>NUCLEOTIDE SEQUENCE [LARGE SCALE GENOMIC DNA]</scope>
</reference>
<dbReference type="SUPFAM" id="SSF49265">
    <property type="entry name" value="Fibronectin type III"/>
    <property type="match status" value="2"/>
</dbReference>
<keyword evidence="1" id="KW-0812">Transmembrane</keyword>
<dbReference type="InterPro" id="IPR013783">
    <property type="entry name" value="Ig-like_fold"/>
</dbReference>
<keyword evidence="1" id="KW-1133">Transmembrane helix</keyword>
<dbReference type="Pfam" id="PF00041">
    <property type="entry name" value="fn3"/>
    <property type="match status" value="1"/>
</dbReference>
<dbReference type="InterPro" id="IPR042447">
    <property type="entry name" value="Anosmin-1"/>
</dbReference>
<sequence>MLVSLHLTIYMNRIFTLTIFMLIIIFQEAVQISLNKSSYVKVSLCNITRINNNLNKVNIRVRRQVDPSIPIVTSNNLIYSAELRIIASAVCKSQCLQRCSEKLIKDSTTDNMIEEIVKTLTIFPTQLRDKCSQLSPGFLYYDECEQACDSDRFYSDCIKMCESGDSPGGWSCLTGCRALDAALKKRSGDCPEQIGLAIHRIPDLISDKQGGEAFPSQQPSLFPGKSVSLDQSNMVLRSKLSDNSWYERHGSSLNEISSCTVDAECPQKQDKCCQSKCKPAVMNKAILPPIPTVRILEEKHPPSFFVSWDSGENAANISSYPVVYVLQVKSYFGPEFDNRMSSPWKTLVMSTLKGAQLSDPAVGWWYQFQVAAVNQWGSLGFDVPSPPVQLTTLQPSPPSPPRDLTDELLTLQANGKIKLQIHWSSPAKTILPVTEYRVSWGPDLANIGNNHEFTEKPTQFVHTLPSSQTSYQLTNLYPGLLYRIQVIAMSEWGSTQLRSQPNTLFIHTPSVDSIQDEGDVALNTYLKNFDSNTPQYQKGMKYSNAFSGISPKENSGYISNSGQQEAAFVCNGTSKSLVFKGPFSQGSLGPLSSMTTELSIKTDTAVFDGRDLTAELSVFENEVLRGPTMELHQQSVSPRPILVRWTPQVCIETVIVTGSNLDETNAFQSETLIANNLEQFTKPSYIHVEKENGRKESLRSSEKYVLLNPVKQGVDNYADDSKQTKSILRHATLKLTNLYFNCRYLIELLSDKEDQSKRPDQIFQSTYTSKYNLELSAWLCTPSCSTVKLASWIKKPNCPGTTQVLDIISEPQDVSYKQISIGPTISYNISWKSGVLKSKSDSTAAKENYSGKTNKIFFPVHHRIIWGPSRDSAMKSVVWKSWPNLRPRIDQTRAETKVLRNSETSIVLDNLLPSTLYVVSLQAMTGEHNIPHSEDASLHAKMNSNPDKDYMKSSLMPFQSITPNSVYSHLPMKYFGTSKEVFIAFETPANVNILDNRMNHSHSSQKFLKFSRNGSPELRRTLRKEIYCLIWLALFAFMKNC</sequence>
<dbReference type="CDD" id="cd00063">
    <property type="entry name" value="FN3"/>
    <property type="match status" value="1"/>
</dbReference>
<dbReference type="SMART" id="SM00060">
    <property type="entry name" value="FN3"/>
    <property type="match status" value="3"/>
</dbReference>
<dbReference type="Proteomes" id="UP000050795">
    <property type="component" value="Unassembled WGS sequence"/>
</dbReference>
<evidence type="ECO:0000259" key="2">
    <source>
        <dbReference type="PROSITE" id="PS50853"/>
    </source>
</evidence>
<keyword evidence="1" id="KW-0472">Membrane</keyword>
<dbReference type="Gene3D" id="2.60.40.10">
    <property type="entry name" value="Immunoglobulins"/>
    <property type="match status" value="2"/>
</dbReference>
<dbReference type="PANTHER" id="PTHR14131">
    <property type="entry name" value="ANOSMIN"/>
    <property type="match status" value="1"/>
</dbReference>
<feature type="domain" description="Fibronectin type-III" evidence="2">
    <location>
        <begin position="400"/>
        <end position="511"/>
    </location>
</feature>
<dbReference type="PROSITE" id="PS50853">
    <property type="entry name" value="FN3"/>
    <property type="match status" value="2"/>
</dbReference>
<accession>A0AA85JF33</accession>
<dbReference type="PANTHER" id="PTHR14131:SF5">
    <property type="entry name" value="ANOSMIN-1"/>
    <property type="match status" value="1"/>
</dbReference>
<evidence type="ECO:0000313" key="3">
    <source>
        <dbReference type="Proteomes" id="UP000050795"/>
    </source>
</evidence>
<dbReference type="GO" id="GO:0009986">
    <property type="term" value="C:cell surface"/>
    <property type="evidence" value="ECO:0007669"/>
    <property type="project" value="TreeGrafter"/>
</dbReference>
<evidence type="ECO:0000256" key="1">
    <source>
        <dbReference type="SAM" id="Phobius"/>
    </source>
</evidence>
<proteinExistence type="predicted"/>